<feature type="domain" description="PAC" evidence="10">
    <location>
        <begin position="326"/>
        <end position="378"/>
    </location>
</feature>
<proteinExistence type="predicted"/>
<dbReference type="PROSITE" id="PS50109">
    <property type="entry name" value="HIS_KIN"/>
    <property type="match status" value="1"/>
</dbReference>
<evidence type="ECO:0000256" key="5">
    <source>
        <dbReference type="ARBA" id="ARBA00022777"/>
    </source>
</evidence>
<geneLocation type="plasmid" evidence="11 12">
    <name>pTT6-1</name>
</geneLocation>
<dbReference type="SMART" id="SM00388">
    <property type="entry name" value="HisKA"/>
    <property type="match status" value="1"/>
</dbReference>
<feature type="domain" description="PAS" evidence="9">
    <location>
        <begin position="253"/>
        <end position="323"/>
    </location>
</feature>
<dbReference type="InterPro" id="IPR001610">
    <property type="entry name" value="PAC"/>
</dbReference>
<dbReference type="Pfam" id="PF08447">
    <property type="entry name" value="PAS_3"/>
    <property type="match status" value="1"/>
</dbReference>
<dbReference type="SUPFAM" id="SSF55874">
    <property type="entry name" value="ATPase domain of HSP90 chaperone/DNA topoisomerase II/histidine kinase"/>
    <property type="match status" value="1"/>
</dbReference>
<dbReference type="Gene3D" id="3.40.50.2300">
    <property type="match status" value="1"/>
</dbReference>
<name>A0ABX7BFD1_9PROT</name>
<dbReference type="PANTHER" id="PTHR43304:SF1">
    <property type="entry name" value="PAC DOMAIN-CONTAINING PROTEIN"/>
    <property type="match status" value="1"/>
</dbReference>
<feature type="modified residue" description="4-aspartylphosphate" evidence="6">
    <location>
        <position position="821"/>
    </location>
</feature>
<dbReference type="Pfam" id="PF02518">
    <property type="entry name" value="HATPase_c"/>
    <property type="match status" value="1"/>
</dbReference>
<dbReference type="InterPro" id="IPR013655">
    <property type="entry name" value="PAS_fold_3"/>
</dbReference>
<dbReference type="InterPro" id="IPR004358">
    <property type="entry name" value="Sig_transdc_His_kin-like_C"/>
</dbReference>
<dbReference type="Pfam" id="PF00072">
    <property type="entry name" value="Response_reg"/>
    <property type="match status" value="1"/>
</dbReference>
<keyword evidence="11" id="KW-0614">Plasmid</keyword>
<evidence type="ECO:0000259" key="7">
    <source>
        <dbReference type="PROSITE" id="PS50109"/>
    </source>
</evidence>
<dbReference type="PROSITE" id="PS50113">
    <property type="entry name" value="PAC"/>
    <property type="match status" value="4"/>
</dbReference>
<dbReference type="InterPro" id="IPR011006">
    <property type="entry name" value="CheY-like_superfamily"/>
</dbReference>
<evidence type="ECO:0000259" key="8">
    <source>
        <dbReference type="PROSITE" id="PS50110"/>
    </source>
</evidence>
<dbReference type="InterPro" id="IPR036097">
    <property type="entry name" value="HisK_dim/P_sf"/>
</dbReference>
<dbReference type="SUPFAM" id="SSF47384">
    <property type="entry name" value="Homodimeric domain of signal transducing histidine kinase"/>
    <property type="match status" value="1"/>
</dbReference>
<dbReference type="Gene3D" id="1.10.287.130">
    <property type="match status" value="1"/>
</dbReference>
<dbReference type="NCBIfam" id="TIGR00229">
    <property type="entry name" value="sensory_box"/>
    <property type="match status" value="4"/>
</dbReference>
<dbReference type="InterPro" id="IPR036890">
    <property type="entry name" value="HATPase_C_sf"/>
</dbReference>
<dbReference type="InterPro" id="IPR001789">
    <property type="entry name" value="Sig_transdc_resp-reg_receiver"/>
</dbReference>
<dbReference type="SMART" id="SM00086">
    <property type="entry name" value="PAC"/>
    <property type="match status" value="4"/>
</dbReference>
<dbReference type="InterPro" id="IPR003661">
    <property type="entry name" value="HisK_dim/P_dom"/>
</dbReference>
<comment type="catalytic activity">
    <reaction evidence="1">
        <text>ATP + protein L-histidine = ADP + protein N-phospho-L-histidine.</text>
        <dbReference type="EC" id="2.7.13.3"/>
    </reaction>
</comment>
<feature type="domain" description="Histidine kinase" evidence="7">
    <location>
        <begin position="531"/>
        <end position="747"/>
    </location>
</feature>
<keyword evidence="12" id="KW-1185">Reference proteome</keyword>
<dbReference type="InterPro" id="IPR003594">
    <property type="entry name" value="HATPase_dom"/>
</dbReference>
<evidence type="ECO:0000259" key="9">
    <source>
        <dbReference type="PROSITE" id="PS50112"/>
    </source>
</evidence>
<evidence type="ECO:0000256" key="6">
    <source>
        <dbReference type="PROSITE-ProRule" id="PRU00169"/>
    </source>
</evidence>
<feature type="domain" description="PAS" evidence="9">
    <location>
        <begin position="3"/>
        <end position="72"/>
    </location>
</feature>
<evidence type="ECO:0000256" key="1">
    <source>
        <dbReference type="ARBA" id="ARBA00000085"/>
    </source>
</evidence>
<feature type="domain" description="PAC" evidence="10">
    <location>
        <begin position="466"/>
        <end position="518"/>
    </location>
</feature>
<dbReference type="EC" id="2.7.13.3" evidence="2"/>
<evidence type="ECO:0000256" key="4">
    <source>
        <dbReference type="ARBA" id="ARBA00022679"/>
    </source>
</evidence>
<dbReference type="SMART" id="SM00387">
    <property type="entry name" value="HATPase_c"/>
    <property type="match status" value="1"/>
</dbReference>
<sequence length="902" mass="97287">MVANAHLAAVVASSPDGIISFALDGTILTWNPGAERIFACTAEEAVGRSAGFLMPDDAGESPRRFGQAARGETISFELSGRREDGRHVDAMVTLAPMQAGDGSIVGVSAICRDVTEHRRMEAELRARDREFLAFFEQAAAGLAICDPDGRFLAVNDRYCQAVGRPRGELFGLRMHDITHPDDLPRNAVLFQHLVDGGEAFEIEKRYVRPDGSSVWANNSVSAIRDDAGRLTSVIAVSIDLTDRRRAEAALRESEARFRHMADSAPALIWMTDVEGSLTFANMHYDYLFGRPAADMLGEGWTAVVLPEDLEAYTGAFAAAFQARGPFRHETRVVDRRGQVRWLRCEGVARFDDYGEFLGYTGCSVDITDAKSAREELEMRVAERTEALAESERRFRTIFDSTFQFMALLAPDGTVEEVNRTAMAWSRIGPEDIVGRPFWLAAPMRGDPALQAAVRDAIRRAAAGEVVREEHGMRGAGDVRATIDFSVKPVHDGAGRLYHLIAEGRDVTEQKRASEQLRQAQKMEAIGQLTGGVAHDFNNLLQVLSGGLGMFDRSMEPARRQRLLDGMHQAVERGASLTRQLLAFSRRQPLRSEPVDLAGQIGGMRELLDRSLRGDIQIRTRFPPGLWPVEADPGELELVVLNLCVNARDAMPGGGTITLAARNAPGLENGDLRGDFVRLSVADDGTGMTPDVAARVFEPFFTTKEVGKGSGLGLAQAFGFAQASGGRVDIDTAPGRGTTVTVLLPRSAKAPNRPARPLLDPGELREIAALGHVLLVEDGDEVAALAEEMLASLGYEVTRVASAAAALGALADGRTVDAVFSDVMMPGGMSGVALARELRLRRPDLPVLLTTGYEASAAGAVAEGIRVIAKPYRMAGLAAALEAAIRGHKVPAPALGLRDGRPA</sequence>
<feature type="domain" description="PAS" evidence="9">
    <location>
        <begin position="127"/>
        <end position="197"/>
    </location>
</feature>
<accession>A0ABX7BFD1</accession>
<dbReference type="PANTHER" id="PTHR43304">
    <property type="entry name" value="PHYTOCHROME-LIKE PROTEIN CPH1"/>
    <property type="match status" value="1"/>
</dbReference>
<dbReference type="SUPFAM" id="SSF55785">
    <property type="entry name" value="PYP-like sensor domain (PAS domain)"/>
    <property type="match status" value="4"/>
</dbReference>
<dbReference type="InterPro" id="IPR013656">
    <property type="entry name" value="PAS_4"/>
</dbReference>
<evidence type="ECO:0000256" key="3">
    <source>
        <dbReference type="ARBA" id="ARBA00022553"/>
    </source>
</evidence>
<evidence type="ECO:0000256" key="2">
    <source>
        <dbReference type="ARBA" id="ARBA00012438"/>
    </source>
</evidence>
<keyword evidence="4" id="KW-0808">Transferase</keyword>
<dbReference type="PROSITE" id="PS50112">
    <property type="entry name" value="PAS"/>
    <property type="match status" value="3"/>
</dbReference>
<dbReference type="PRINTS" id="PR00344">
    <property type="entry name" value="BCTRLSENSOR"/>
</dbReference>
<dbReference type="CDD" id="cd00082">
    <property type="entry name" value="HisKA"/>
    <property type="match status" value="1"/>
</dbReference>
<feature type="domain" description="PAC" evidence="10">
    <location>
        <begin position="200"/>
        <end position="252"/>
    </location>
</feature>
<organism evidence="11 12">
    <name type="scientific">Skermanella cutis</name>
    <dbReference type="NCBI Taxonomy" id="2775420"/>
    <lineage>
        <taxon>Bacteria</taxon>
        <taxon>Pseudomonadati</taxon>
        <taxon>Pseudomonadota</taxon>
        <taxon>Alphaproteobacteria</taxon>
        <taxon>Rhodospirillales</taxon>
        <taxon>Azospirillaceae</taxon>
        <taxon>Skermanella</taxon>
    </lineage>
</organism>
<feature type="domain" description="Response regulatory" evidence="8">
    <location>
        <begin position="771"/>
        <end position="884"/>
    </location>
</feature>
<reference evidence="11" key="1">
    <citation type="submission" date="2021-02" db="EMBL/GenBank/DDBJ databases">
        <title>Skermanella TT6 skin isolate.</title>
        <authorList>
            <person name="Lee K."/>
            <person name="Ganzorig M."/>
        </authorList>
    </citation>
    <scope>NUCLEOTIDE SEQUENCE</scope>
    <source>
        <strain evidence="11">TT6</strain>
    </source>
</reference>
<dbReference type="InterPro" id="IPR000014">
    <property type="entry name" value="PAS"/>
</dbReference>
<keyword evidence="5" id="KW-0418">Kinase</keyword>
<dbReference type="PROSITE" id="PS50110">
    <property type="entry name" value="RESPONSE_REGULATORY"/>
    <property type="match status" value="1"/>
</dbReference>
<dbReference type="InterPro" id="IPR005467">
    <property type="entry name" value="His_kinase_dom"/>
</dbReference>
<dbReference type="SMART" id="SM00448">
    <property type="entry name" value="REC"/>
    <property type="match status" value="1"/>
</dbReference>
<evidence type="ECO:0000313" key="11">
    <source>
        <dbReference type="EMBL" id="QQP92907.1"/>
    </source>
</evidence>
<dbReference type="CDD" id="cd00130">
    <property type="entry name" value="PAS"/>
    <property type="match status" value="4"/>
</dbReference>
<protein>
    <recommendedName>
        <fullName evidence="2">histidine kinase</fullName>
        <ecNumber evidence="2">2.7.13.3</ecNumber>
    </recommendedName>
</protein>
<keyword evidence="3 6" id="KW-0597">Phosphoprotein</keyword>
<dbReference type="InterPro" id="IPR000700">
    <property type="entry name" value="PAS-assoc_C"/>
</dbReference>
<dbReference type="Gene3D" id="3.30.450.20">
    <property type="entry name" value="PAS domain"/>
    <property type="match status" value="4"/>
</dbReference>
<dbReference type="InterPro" id="IPR052162">
    <property type="entry name" value="Sensor_kinase/Photoreceptor"/>
</dbReference>
<dbReference type="SUPFAM" id="SSF52172">
    <property type="entry name" value="CheY-like"/>
    <property type="match status" value="1"/>
</dbReference>
<feature type="domain" description="PAC" evidence="10">
    <location>
        <begin position="74"/>
        <end position="126"/>
    </location>
</feature>
<dbReference type="Gene3D" id="3.30.565.10">
    <property type="entry name" value="Histidine kinase-like ATPase, C-terminal domain"/>
    <property type="match status" value="1"/>
</dbReference>
<gene>
    <name evidence="11" type="ORF">IGS68_31200</name>
</gene>
<dbReference type="SMART" id="SM00091">
    <property type="entry name" value="PAS"/>
    <property type="match status" value="4"/>
</dbReference>
<evidence type="ECO:0000313" key="12">
    <source>
        <dbReference type="Proteomes" id="UP000595197"/>
    </source>
</evidence>
<dbReference type="InterPro" id="IPR035965">
    <property type="entry name" value="PAS-like_dom_sf"/>
</dbReference>
<dbReference type="Proteomes" id="UP000595197">
    <property type="component" value="Plasmid pTT6-1"/>
</dbReference>
<dbReference type="EMBL" id="CP067421">
    <property type="protein sequence ID" value="QQP92907.1"/>
    <property type="molecule type" value="Genomic_DNA"/>
</dbReference>
<dbReference type="Pfam" id="PF08448">
    <property type="entry name" value="PAS_4"/>
    <property type="match status" value="3"/>
</dbReference>
<evidence type="ECO:0000259" key="10">
    <source>
        <dbReference type="PROSITE" id="PS50113"/>
    </source>
</evidence>